<reference evidence="2" key="1">
    <citation type="submission" date="2017-04" db="EMBL/GenBank/DDBJ databases">
        <authorList>
            <person name="Varghese N."/>
            <person name="Submissions S."/>
        </authorList>
    </citation>
    <scope>NUCLEOTIDE SEQUENCE [LARGE SCALE GENOMIC DNA]</scope>
    <source>
        <strain evidence="2">RKEM611</strain>
    </source>
</reference>
<proteinExistence type="predicted"/>
<evidence type="ECO:0000313" key="1">
    <source>
        <dbReference type="EMBL" id="SMF82058.1"/>
    </source>
</evidence>
<dbReference type="GO" id="GO:0009086">
    <property type="term" value="P:methionine biosynthetic process"/>
    <property type="evidence" value="ECO:0007669"/>
    <property type="project" value="TreeGrafter"/>
</dbReference>
<dbReference type="RefSeq" id="WP_159455736.1">
    <property type="nucleotide sequence ID" value="NZ_FWZT01000039.1"/>
</dbReference>
<protein>
    <submittedName>
        <fullName evidence="1">Homoserine O-acetyltransferase</fullName>
    </submittedName>
</protein>
<dbReference type="STRING" id="1513793.SAMN06296036_13915"/>
<accession>A0A1Y6CVF5</accession>
<keyword evidence="1" id="KW-0808">Transferase</keyword>
<sequence length="329" mass="35963">MLDTHKDHQEISQVSEASHVATLAIAGDVLGLAEIPKVNVAYHLQGNPSQPWVAVQGGISAHRGAGLAIAGRQPWWRDVVGPHKAINTQQVAVLSIDFIGGGDGSSGPKDDSWPSATQVSPEVQARAIQQVMVHHRIPQLKAFVGASYGGQIGLSFRSLFADCLERLIVISAAHRPHPMASAWRHIQREIMSLSSEGDTSTQKRGVALARALAMTTYRSTEEFEERFQGDTVVAYIEAQGKRYSEAVNPACYQTLSASIDHPCPYPSLEGPPCHILGFWEDRLVPPSILKELSALTEGSLHLHHSLYGHDGFLKEIDLLWELIPRFLGR</sequence>
<dbReference type="Gene3D" id="3.40.50.1820">
    <property type="entry name" value="alpha/beta hydrolase"/>
    <property type="match status" value="1"/>
</dbReference>
<dbReference type="InterPro" id="IPR008220">
    <property type="entry name" value="HAT_MetX-like"/>
</dbReference>
<dbReference type="EMBL" id="FWZT01000039">
    <property type="protein sequence ID" value="SMF82058.1"/>
    <property type="molecule type" value="Genomic_DNA"/>
</dbReference>
<dbReference type="PANTHER" id="PTHR32268">
    <property type="entry name" value="HOMOSERINE O-ACETYLTRANSFERASE"/>
    <property type="match status" value="1"/>
</dbReference>
<dbReference type="Proteomes" id="UP000192907">
    <property type="component" value="Unassembled WGS sequence"/>
</dbReference>
<dbReference type="PANTHER" id="PTHR32268:SF11">
    <property type="entry name" value="HOMOSERINE O-ACETYLTRANSFERASE"/>
    <property type="match status" value="1"/>
</dbReference>
<name>A0A1Y6CVF5_9BACT</name>
<dbReference type="GO" id="GO:0004414">
    <property type="term" value="F:homoserine O-acetyltransferase activity"/>
    <property type="evidence" value="ECO:0007669"/>
    <property type="project" value="TreeGrafter"/>
</dbReference>
<dbReference type="AlphaFoldDB" id="A0A1Y6CVF5"/>
<evidence type="ECO:0000313" key="2">
    <source>
        <dbReference type="Proteomes" id="UP000192907"/>
    </source>
</evidence>
<organism evidence="1 2">
    <name type="scientific">Pseudobacteriovorax antillogorgiicola</name>
    <dbReference type="NCBI Taxonomy" id="1513793"/>
    <lineage>
        <taxon>Bacteria</taxon>
        <taxon>Pseudomonadati</taxon>
        <taxon>Bdellovibrionota</taxon>
        <taxon>Oligoflexia</taxon>
        <taxon>Oligoflexales</taxon>
        <taxon>Pseudobacteriovoracaceae</taxon>
        <taxon>Pseudobacteriovorax</taxon>
    </lineage>
</organism>
<dbReference type="GO" id="GO:0009092">
    <property type="term" value="P:homoserine metabolic process"/>
    <property type="evidence" value="ECO:0007669"/>
    <property type="project" value="TreeGrafter"/>
</dbReference>
<gene>
    <name evidence="1" type="ORF">SAMN06296036_13915</name>
</gene>
<dbReference type="InterPro" id="IPR029058">
    <property type="entry name" value="AB_hydrolase_fold"/>
</dbReference>
<keyword evidence="2" id="KW-1185">Reference proteome</keyword>
<dbReference type="SUPFAM" id="SSF53474">
    <property type="entry name" value="alpha/beta-Hydrolases"/>
    <property type="match status" value="1"/>
</dbReference>